<keyword evidence="10" id="KW-1185">Reference proteome</keyword>
<dbReference type="InterPro" id="IPR029034">
    <property type="entry name" value="Cystine-knot_cytokine"/>
</dbReference>
<sequence length="325" mass="36846">MGSRCSMGGRSWLSCGLFVLGLWCINFSWVQPLECSPAILPSGVSEILSSRQHGFTITSKSSQFLHSYWLLHFEAAPFLGSSRLQLWAWVPVPPHASELILELKDHERAQRILLDTFPIIFSSYESEGGVLLEIYCLLVYWMEVVPILLAEKSVSTEIPGAILRECSRTQDKRDAVLLFVSSSYAQPSLFHLPYVQEPFIPDVEQLLLSPNHQEVDRDQVHLPTQKLCHLQDQKVNLYRASWGQCIVAPKTFSFPSCQGNCLALNSELLHSNFECYKREAPTCSRLFQVCSPIKARLFSLMVQDDEHKMSVHYMNTSIVEKCGCS</sequence>
<dbReference type="SUPFAM" id="SSF57501">
    <property type="entry name" value="Cystine-knot cytokines"/>
    <property type="match status" value="1"/>
</dbReference>
<feature type="chain" id="PRO_5045113836" evidence="8">
    <location>
        <begin position="31"/>
        <end position="325"/>
    </location>
</feature>
<comment type="subcellular location">
    <subcellularLocation>
        <location evidence="1">Secreted</location>
    </subcellularLocation>
</comment>
<evidence type="ECO:0000256" key="3">
    <source>
        <dbReference type="ARBA" id="ARBA00022525"/>
    </source>
</evidence>
<accession>A0ABM0L143</accession>
<evidence type="ECO:0000256" key="8">
    <source>
        <dbReference type="SAM" id="SignalP"/>
    </source>
</evidence>
<evidence type="ECO:0000256" key="4">
    <source>
        <dbReference type="ARBA" id="ARBA00023030"/>
    </source>
</evidence>
<keyword evidence="4 7" id="KW-0339">Growth factor</keyword>
<evidence type="ECO:0000259" key="9">
    <source>
        <dbReference type="PROSITE" id="PS51362"/>
    </source>
</evidence>
<reference evidence="11" key="1">
    <citation type="submission" date="2025-08" db="UniProtKB">
        <authorList>
            <consortium name="RefSeq"/>
        </authorList>
    </citation>
    <scope>IDENTIFICATION</scope>
</reference>
<dbReference type="Proteomes" id="UP000694915">
    <property type="component" value="Chromosome 19"/>
</dbReference>
<keyword evidence="8" id="KW-0732">Signal</keyword>
<evidence type="ECO:0000256" key="7">
    <source>
        <dbReference type="RuleBase" id="RU000354"/>
    </source>
</evidence>
<dbReference type="InterPro" id="IPR001839">
    <property type="entry name" value="TGF-b_C"/>
</dbReference>
<evidence type="ECO:0000313" key="11">
    <source>
        <dbReference type="RefSeq" id="XP_005356854.1"/>
    </source>
</evidence>
<organism evidence="10 11">
    <name type="scientific">Microtus ochrogaster</name>
    <name type="common">Prairie vole</name>
    <dbReference type="NCBI Taxonomy" id="79684"/>
    <lineage>
        <taxon>Eukaryota</taxon>
        <taxon>Metazoa</taxon>
        <taxon>Chordata</taxon>
        <taxon>Craniata</taxon>
        <taxon>Vertebrata</taxon>
        <taxon>Euteleostomi</taxon>
        <taxon>Mammalia</taxon>
        <taxon>Eutheria</taxon>
        <taxon>Euarchontoglires</taxon>
        <taxon>Glires</taxon>
        <taxon>Rodentia</taxon>
        <taxon>Myomorpha</taxon>
        <taxon>Muroidea</taxon>
        <taxon>Cricetidae</taxon>
        <taxon>Arvicolinae</taxon>
        <taxon>Microtus</taxon>
    </lineage>
</organism>
<dbReference type="SMART" id="SM00204">
    <property type="entry name" value="TGFB"/>
    <property type="match status" value="1"/>
</dbReference>
<evidence type="ECO:0000256" key="1">
    <source>
        <dbReference type="ARBA" id="ARBA00004613"/>
    </source>
</evidence>
<evidence type="ECO:0000256" key="5">
    <source>
        <dbReference type="ARBA" id="ARBA00023157"/>
    </source>
</evidence>
<protein>
    <submittedName>
        <fullName evidence="11">Growth/differentiation factor 3</fullName>
    </submittedName>
</protein>
<gene>
    <name evidence="11" type="primary">LOC101986671</name>
</gene>
<dbReference type="PROSITE" id="PS51362">
    <property type="entry name" value="TGF_BETA_2"/>
    <property type="match status" value="1"/>
</dbReference>
<dbReference type="GeneID" id="101986671"/>
<feature type="signal peptide" evidence="8">
    <location>
        <begin position="1"/>
        <end position="30"/>
    </location>
</feature>
<dbReference type="InterPro" id="IPR017948">
    <property type="entry name" value="TGFb_CS"/>
</dbReference>
<proteinExistence type="inferred from homology"/>
<dbReference type="PROSITE" id="PS00250">
    <property type="entry name" value="TGF_BETA_1"/>
    <property type="match status" value="1"/>
</dbReference>
<dbReference type="Pfam" id="PF00019">
    <property type="entry name" value="TGF_beta"/>
    <property type="match status" value="1"/>
</dbReference>
<feature type="domain" description="TGF-beta family profile" evidence="9">
    <location>
        <begin position="209"/>
        <end position="325"/>
    </location>
</feature>
<keyword evidence="3" id="KW-0964">Secreted</keyword>
<dbReference type="RefSeq" id="XP_005356854.1">
    <property type="nucleotide sequence ID" value="XM_005356797.2"/>
</dbReference>
<dbReference type="Gene3D" id="2.10.90.10">
    <property type="entry name" value="Cystine-knot cytokines"/>
    <property type="match status" value="1"/>
</dbReference>
<evidence type="ECO:0000313" key="10">
    <source>
        <dbReference type="Proteomes" id="UP000694915"/>
    </source>
</evidence>
<evidence type="ECO:0000256" key="2">
    <source>
        <dbReference type="ARBA" id="ARBA00006656"/>
    </source>
</evidence>
<name>A0ABM0L143_MICOH</name>
<keyword evidence="5" id="KW-1015">Disulfide bond</keyword>
<keyword evidence="6" id="KW-0325">Glycoprotein</keyword>
<comment type="similarity">
    <text evidence="2 7">Belongs to the TGF-beta family.</text>
</comment>
<evidence type="ECO:0000256" key="6">
    <source>
        <dbReference type="ARBA" id="ARBA00023180"/>
    </source>
</evidence>